<accession>A0AAQ4FP01</accession>
<evidence type="ECO:0000313" key="2">
    <source>
        <dbReference type="Proteomes" id="UP001321473"/>
    </source>
</evidence>
<comment type="caution">
    <text evidence="1">The sequence shown here is derived from an EMBL/GenBank/DDBJ whole genome shotgun (WGS) entry which is preliminary data.</text>
</comment>
<dbReference type="EMBL" id="JARKHS020000201">
    <property type="protein sequence ID" value="KAK8789049.1"/>
    <property type="molecule type" value="Genomic_DNA"/>
</dbReference>
<feature type="non-terminal residue" evidence="1">
    <location>
        <position position="74"/>
    </location>
</feature>
<organism evidence="1 2">
    <name type="scientific">Amblyomma americanum</name>
    <name type="common">Lone star tick</name>
    <dbReference type="NCBI Taxonomy" id="6943"/>
    <lineage>
        <taxon>Eukaryota</taxon>
        <taxon>Metazoa</taxon>
        <taxon>Ecdysozoa</taxon>
        <taxon>Arthropoda</taxon>
        <taxon>Chelicerata</taxon>
        <taxon>Arachnida</taxon>
        <taxon>Acari</taxon>
        <taxon>Parasitiformes</taxon>
        <taxon>Ixodida</taxon>
        <taxon>Ixodoidea</taxon>
        <taxon>Ixodidae</taxon>
        <taxon>Amblyomminae</taxon>
        <taxon>Amblyomma</taxon>
    </lineage>
</organism>
<keyword evidence="2" id="KW-1185">Reference proteome</keyword>
<reference evidence="1 2" key="1">
    <citation type="journal article" date="2023" name="Arcadia Sci">
        <title>De novo assembly of a long-read Amblyomma americanum tick genome.</title>
        <authorList>
            <person name="Chou S."/>
            <person name="Poskanzer K.E."/>
            <person name="Rollins M."/>
            <person name="Thuy-Boun P.S."/>
        </authorList>
    </citation>
    <scope>NUCLEOTIDE SEQUENCE [LARGE SCALE GENOMIC DNA]</scope>
    <source>
        <strain evidence="1">F_SG_1</strain>
        <tissue evidence="1">Salivary glands</tissue>
    </source>
</reference>
<evidence type="ECO:0000313" key="1">
    <source>
        <dbReference type="EMBL" id="KAK8789049.1"/>
    </source>
</evidence>
<name>A0AAQ4FP01_AMBAM</name>
<dbReference type="Proteomes" id="UP001321473">
    <property type="component" value="Unassembled WGS sequence"/>
</dbReference>
<dbReference type="AlphaFoldDB" id="A0AAQ4FP01"/>
<gene>
    <name evidence="1" type="ORF">V5799_021175</name>
</gene>
<proteinExistence type="predicted"/>
<protein>
    <submittedName>
        <fullName evidence="1">Uncharacterized protein</fullName>
    </submittedName>
</protein>
<sequence length="74" mass="7857">MGEKDIEPGIADNYVLLEPLPGAEPLLSVSAAPSTMEKATSEDMQKTGRVIRAQLSDVTTPITVAVEAPRALHQ</sequence>